<dbReference type="SUPFAM" id="SSF110849">
    <property type="entry name" value="ParB/Sulfiredoxin"/>
    <property type="match status" value="1"/>
</dbReference>
<dbReference type="InterPro" id="IPR016999">
    <property type="entry name" value="SbnI-like"/>
</dbReference>
<dbReference type="CDD" id="cd16388">
    <property type="entry name" value="SbnI_like_N"/>
    <property type="match status" value="1"/>
</dbReference>
<dbReference type="Gene3D" id="3.90.1530.10">
    <property type="entry name" value="Conserved hypothetical protein from pyrococcus furiosus pfu- 392566-001, ParB domain"/>
    <property type="match status" value="1"/>
</dbReference>
<dbReference type="InterPro" id="IPR036086">
    <property type="entry name" value="ParB/Sulfiredoxin_sf"/>
</dbReference>
<dbReference type="InterPro" id="IPR037953">
    <property type="entry name" value="SbnI-like_N"/>
</dbReference>
<reference evidence="2" key="1">
    <citation type="journal article" date="2019" name="Int. J. Syst. Evol. Microbiol.">
        <title>The Global Catalogue of Microorganisms (GCM) 10K type strain sequencing project: providing services to taxonomists for standard genome sequencing and annotation.</title>
        <authorList>
            <consortium name="The Broad Institute Genomics Platform"/>
            <consortium name="The Broad Institute Genome Sequencing Center for Infectious Disease"/>
            <person name="Wu L."/>
            <person name="Ma J."/>
        </authorList>
    </citation>
    <scope>NUCLEOTIDE SEQUENCE [LARGE SCALE GENOMIC DNA]</scope>
    <source>
        <strain evidence="2">IBRC-M 10813</strain>
    </source>
</reference>
<evidence type="ECO:0000313" key="2">
    <source>
        <dbReference type="Proteomes" id="UP001595843"/>
    </source>
</evidence>
<dbReference type="RefSeq" id="WP_380701769.1">
    <property type="nucleotide sequence ID" value="NZ_JBHSAP010000007.1"/>
</dbReference>
<accession>A0ABV8J9T9</accession>
<name>A0ABV8J9T9_9BACL</name>
<proteinExistence type="predicted"/>
<keyword evidence="2" id="KW-1185">Reference proteome</keyword>
<sequence>MDILSSLQMVPINRLHLHEGHEPHRLEETARAIEAEGVLCHPPLAYRMAGGDYLILDGAHRTGSLGLLGCRHVPVQVVRRDQFCWEAWDHVVERGPWLKDLLQDPALHPVEGEDPGNDATLCVVDEEGRHLRIEPAEGSSRLEVWHRVVRAYRDIPVRRCPPDPDSIPPAGFVLIRHPQPSTRFLEQTVKRGGVLPAGVTRCLVEGRLLNLRIPLQLLHAPTVDKQEWEHLKHRWAGRMRHYTESVYLCEA</sequence>
<comment type="caution">
    <text evidence="1">The sequence shown here is derived from an EMBL/GenBank/DDBJ whole genome shotgun (WGS) entry which is preliminary data.</text>
</comment>
<organism evidence="1 2">
    <name type="scientific">Salinithrix halophila</name>
    <dbReference type="NCBI Taxonomy" id="1485204"/>
    <lineage>
        <taxon>Bacteria</taxon>
        <taxon>Bacillati</taxon>
        <taxon>Bacillota</taxon>
        <taxon>Bacilli</taxon>
        <taxon>Bacillales</taxon>
        <taxon>Thermoactinomycetaceae</taxon>
        <taxon>Salinithrix</taxon>
    </lineage>
</organism>
<dbReference type="PIRSF" id="PIRSF032543">
    <property type="entry name" value="UCP032543_ParB-like"/>
    <property type="match status" value="1"/>
</dbReference>
<evidence type="ECO:0000313" key="1">
    <source>
        <dbReference type="EMBL" id="MFC4075643.1"/>
    </source>
</evidence>
<gene>
    <name evidence="1" type="ORF">ACFOUO_02345</name>
</gene>
<protein>
    <submittedName>
        <fullName evidence="1">ParB N-terminal domain-containing protein</fullName>
    </submittedName>
</protein>
<dbReference type="EMBL" id="JBHSAP010000007">
    <property type="protein sequence ID" value="MFC4075643.1"/>
    <property type="molecule type" value="Genomic_DNA"/>
</dbReference>
<dbReference type="Proteomes" id="UP001595843">
    <property type="component" value="Unassembled WGS sequence"/>
</dbReference>